<proteinExistence type="predicted"/>
<comment type="caution">
    <text evidence="1">The sequence shown here is derived from an EMBL/GenBank/DDBJ whole genome shotgun (WGS) entry which is preliminary data.</text>
</comment>
<gene>
    <name evidence="1" type="ORF">LOK49_LG08G00178</name>
</gene>
<protein>
    <submittedName>
        <fullName evidence="1">Protein MOR1</fullName>
    </submittedName>
</protein>
<reference evidence="1 2" key="1">
    <citation type="journal article" date="2022" name="Plant J.">
        <title>Chromosome-level genome of Camellia lanceoleosa provides a valuable resource for understanding genome evolution and self-incompatibility.</title>
        <authorList>
            <person name="Gong W."/>
            <person name="Xiao S."/>
            <person name="Wang L."/>
            <person name="Liao Z."/>
            <person name="Chang Y."/>
            <person name="Mo W."/>
            <person name="Hu G."/>
            <person name="Li W."/>
            <person name="Zhao G."/>
            <person name="Zhu H."/>
            <person name="Hu X."/>
            <person name="Ji K."/>
            <person name="Xiang X."/>
            <person name="Song Q."/>
            <person name="Yuan D."/>
            <person name="Jin S."/>
            <person name="Zhang L."/>
        </authorList>
    </citation>
    <scope>NUCLEOTIDE SEQUENCE [LARGE SCALE GENOMIC DNA]</scope>
    <source>
        <strain evidence="1">SQ_2022a</strain>
    </source>
</reference>
<evidence type="ECO:0000313" key="2">
    <source>
        <dbReference type="Proteomes" id="UP001060215"/>
    </source>
</evidence>
<organism evidence="1 2">
    <name type="scientific">Camellia lanceoleosa</name>
    <dbReference type="NCBI Taxonomy" id="1840588"/>
    <lineage>
        <taxon>Eukaryota</taxon>
        <taxon>Viridiplantae</taxon>
        <taxon>Streptophyta</taxon>
        <taxon>Embryophyta</taxon>
        <taxon>Tracheophyta</taxon>
        <taxon>Spermatophyta</taxon>
        <taxon>Magnoliopsida</taxon>
        <taxon>eudicotyledons</taxon>
        <taxon>Gunneridae</taxon>
        <taxon>Pentapetalae</taxon>
        <taxon>asterids</taxon>
        <taxon>Ericales</taxon>
        <taxon>Theaceae</taxon>
        <taxon>Camellia</taxon>
    </lineage>
</organism>
<dbReference type="EMBL" id="CM045766">
    <property type="protein sequence ID" value="KAI8004551.1"/>
    <property type="molecule type" value="Genomic_DNA"/>
</dbReference>
<keyword evidence="2" id="KW-1185">Reference proteome</keyword>
<evidence type="ECO:0000313" key="1">
    <source>
        <dbReference type="EMBL" id="KAI8004551.1"/>
    </source>
</evidence>
<name>A0ACC0GWS2_9ERIC</name>
<accession>A0ACC0GWS2</accession>
<feature type="non-terminal residue" evidence="1">
    <location>
        <position position="110"/>
    </location>
</feature>
<sequence length="110" mass="12216">MGLAVEKSSKGILSDVLKCLGDNKKHIRESTLTTLDAWLVAVHLDKMVPYITTALMDAKLGTEGCKDLFDWLSRQLSGLSNFLDAVNLNYVTNTNNNGGHKLYRDVVARY</sequence>
<dbReference type="Proteomes" id="UP001060215">
    <property type="component" value="Chromosome 9"/>
</dbReference>